<feature type="signal peptide" evidence="2">
    <location>
        <begin position="1"/>
        <end position="22"/>
    </location>
</feature>
<protein>
    <submittedName>
        <fullName evidence="3">VPLPA-CTERM sorting domain-containing protein</fullName>
    </submittedName>
</protein>
<feature type="chain" id="PRO_5046162938" evidence="2">
    <location>
        <begin position="23"/>
        <end position="194"/>
    </location>
</feature>
<gene>
    <name evidence="3" type="ORF">ACFOM8_17635</name>
</gene>
<dbReference type="EMBL" id="JBHRXY010000023">
    <property type="protein sequence ID" value="MFC3631261.1"/>
    <property type="molecule type" value="Genomic_DNA"/>
</dbReference>
<keyword evidence="4" id="KW-1185">Reference proteome</keyword>
<organism evidence="3 4">
    <name type="scientific">Paracoccus angustae</name>
    <dbReference type="NCBI Taxonomy" id="1671480"/>
    <lineage>
        <taxon>Bacteria</taxon>
        <taxon>Pseudomonadati</taxon>
        <taxon>Pseudomonadota</taxon>
        <taxon>Alphaproteobacteria</taxon>
        <taxon>Rhodobacterales</taxon>
        <taxon>Paracoccaceae</taxon>
        <taxon>Paracoccus</taxon>
    </lineage>
</organism>
<comment type="caution">
    <text evidence="3">The sequence shown here is derived from an EMBL/GenBank/DDBJ whole genome shotgun (WGS) entry which is preliminary data.</text>
</comment>
<evidence type="ECO:0000256" key="2">
    <source>
        <dbReference type="SAM" id="SignalP"/>
    </source>
</evidence>
<sequence length="194" mass="20043">MTVLKTLLAGLVLAASTAGAHAATYYANSVIDVNAGLCTGSARACAANDRQNVNNAVDTDDSTFYALGFGGDITVGFALPLFTNPQNVQAFEITFNRKAGHDEAAKVYSVLDGVETFLGTITNFVGGNNVVASTAFEYIKLVDVSRTVFPATTSHDGFDLSAIKVSPVPLPAAGVLMLAGLGGLAALRRRKPAA</sequence>
<evidence type="ECO:0000256" key="1">
    <source>
        <dbReference type="SAM" id="Phobius"/>
    </source>
</evidence>
<keyword evidence="1" id="KW-0812">Transmembrane</keyword>
<evidence type="ECO:0000313" key="4">
    <source>
        <dbReference type="Proteomes" id="UP001595539"/>
    </source>
</evidence>
<keyword evidence="1" id="KW-0472">Membrane</keyword>
<proteinExistence type="predicted"/>
<evidence type="ECO:0000313" key="3">
    <source>
        <dbReference type="EMBL" id="MFC3631261.1"/>
    </source>
</evidence>
<dbReference type="RefSeq" id="WP_377763469.1">
    <property type="nucleotide sequence ID" value="NZ_JBHRXY010000023.1"/>
</dbReference>
<keyword evidence="1" id="KW-1133">Transmembrane helix</keyword>
<keyword evidence="2" id="KW-0732">Signal</keyword>
<name>A0ABV7U829_9RHOB</name>
<dbReference type="Proteomes" id="UP001595539">
    <property type="component" value="Unassembled WGS sequence"/>
</dbReference>
<dbReference type="NCBIfam" id="TIGR03370">
    <property type="entry name" value="VPLPA-CTERM"/>
    <property type="match status" value="1"/>
</dbReference>
<dbReference type="InterPro" id="IPR022472">
    <property type="entry name" value="VPLPA-CTERM"/>
</dbReference>
<feature type="transmembrane region" description="Helical" evidence="1">
    <location>
        <begin position="168"/>
        <end position="187"/>
    </location>
</feature>
<reference evidence="4" key="1">
    <citation type="journal article" date="2019" name="Int. J. Syst. Evol. Microbiol.">
        <title>The Global Catalogue of Microorganisms (GCM) 10K type strain sequencing project: providing services to taxonomists for standard genome sequencing and annotation.</title>
        <authorList>
            <consortium name="The Broad Institute Genomics Platform"/>
            <consortium name="The Broad Institute Genome Sequencing Center for Infectious Disease"/>
            <person name="Wu L."/>
            <person name="Ma J."/>
        </authorList>
    </citation>
    <scope>NUCLEOTIDE SEQUENCE [LARGE SCALE GENOMIC DNA]</scope>
    <source>
        <strain evidence="4">KCTC 42473</strain>
    </source>
</reference>
<accession>A0ABV7U829</accession>